<dbReference type="EMBL" id="LXEO01000068">
    <property type="protein sequence ID" value="OAT14844.1"/>
    <property type="molecule type" value="Genomic_DNA"/>
</dbReference>
<accession>A0A1B7HGS8</accession>
<reference evidence="10 11" key="1">
    <citation type="submission" date="2016-04" db="EMBL/GenBank/DDBJ databases">
        <title>ATOL: Assembling a taxonomically balanced genome-scale reconstruction of the evolutionary history of the Enterobacteriaceae.</title>
        <authorList>
            <person name="Plunkett G.III."/>
            <person name="Neeno-Eckwall E.C."/>
            <person name="Glasner J.D."/>
            <person name="Perna N.T."/>
        </authorList>
    </citation>
    <scope>NUCLEOTIDE SEQUENCE [LARGE SCALE GENOMIC DNA]</scope>
    <source>
        <strain evidence="10 11">ATCC 51607</strain>
    </source>
</reference>
<dbReference type="Gene3D" id="3.40.50.620">
    <property type="entry name" value="HUPs"/>
    <property type="match status" value="1"/>
</dbReference>
<dbReference type="SUPFAM" id="SSF56037">
    <property type="entry name" value="PheT/TilS domain"/>
    <property type="match status" value="1"/>
</dbReference>
<comment type="similarity">
    <text evidence="8">Belongs to the tRNA(Ile)-lysidine synthase family.</text>
</comment>
<dbReference type="AlphaFoldDB" id="A0A1B7HGS8"/>
<dbReference type="Pfam" id="PF01171">
    <property type="entry name" value="ATP_bind_3"/>
    <property type="match status" value="1"/>
</dbReference>
<dbReference type="InterPro" id="IPR015262">
    <property type="entry name" value="tRNA_Ile_lys_synt_subst-bd"/>
</dbReference>
<evidence type="ECO:0000256" key="6">
    <source>
        <dbReference type="ARBA" id="ARBA00022840"/>
    </source>
</evidence>
<name>A0A1B7HGS8_9ENTR</name>
<dbReference type="NCBIfam" id="TIGR02433">
    <property type="entry name" value="lysidine_TilS_C"/>
    <property type="match status" value="1"/>
</dbReference>
<evidence type="ECO:0000256" key="1">
    <source>
        <dbReference type="ARBA" id="ARBA00004496"/>
    </source>
</evidence>
<dbReference type="Gene3D" id="1.20.59.20">
    <property type="match status" value="1"/>
</dbReference>
<comment type="domain">
    <text evidence="8">The N-terminal region contains the highly conserved SGGXDS motif, predicted to be a P-loop motif involved in ATP binding.</text>
</comment>
<evidence type="ECO:0000256" key="5">
    <source>
        <dbReference type="ARBA" id="ARBA00022741"/>
    </source>
</evidence>
<keyword evidence="4 8" id="KW-0819">tRNA processing</keyword>
<feature type="binding site" evidence="8">
    <location>
        <begin position="38"/>
        <end position="43"/>
    </location>
    <ligand>
        <name>ATP</name>
        <dbReference type="ChEBI" id="CHEBI:30616"/>
    </ligand>
</feature>
<dbReference type="InterPro" id="IPR012795">
    <property type="entry name" value="tRNA_Ile_lys_synt_N"/>
</dbReference>
<gene>
    <name evidence="8" type="primary">tilS</name>
    <name evidence="10" type="ORF">M979_4304</name>
</gene>
<dbReference type="GO" id="GO:0005524">
    <property type="term" value="F:ATP binding"/>
    <property type="evidence" value="ECO:0007669"/>
    <property type="project" value="UniProtKB-UniRule"/>
</dbReference>
<dbReference type="InterPro" id="IPR012094">
    <property type="entry name" value="tRNA_Ile_lys_synt"/>
</dbReference>
<comment type="caution">
    <text evidence="10">The sequence shown here is derived from an EMBL/GenBank/DDBJ whole genome shotgun (WGS) entry which is preliminary data.</text>
</comment>
<keyword evidence="3 8" id="KW-0436">Ligase</keyword>
<protein>
    <recommendedName>
        <fullName evidence="8">tRNA(Ile)-lysidine synthase</fullName>
        <ecNumber evidence="8">6.3.4.19</ecNumber>
    </recommendedName>
    <alternativeName>
        <fullName evidence="8">tRNA(Ile)-2-lysyl-cytidine synthase</fullName>
    </alternativeName>
    <alternativeName>
        <fullName evidence="8">tRNA(Ile)-lysidine synthetase</fullName>
    </alternativeName>
</protein>
<dbReference type="SMART" id="SM00977">
    <property type="entry name" value="TilS_C"/>
    <property type="match status" value="1"/>
</dbReference>
<dbReference type="PATRIC" id="fig|1354255.3.peg.4428"/>
<evidence type="ECO:0000259" key="9">
    <source>
        <dbReference type="SMART" id="SM00977"/>
    </source>
</evidence>
<comment type="catalytic activity">
    <reaction evidence="7 8">
        <text>cytidine(34) in tRNA(Ile2) + L-lysine + ATP = lysidine(34) in tRNA(Ile2) + AMP + diphosphate + H(+)</text>
        <dbReference type="Rhea" id="RHEA:43744"/>
        <dbReference type="Rhea" id="RHEA-COMP:10625"/>
        <dbReference type="Rhea" id="RHEA-COMP:10670"/>
        <dbReference type="ChEBI" id="CHEBI:15378"/>
        <dbReference type="ChEBI" id="CHEBI:30616"/>
        <dbReference type="ChEBI" id="CHEBI:32551"/>
        <dbReference type="ChEBI" id="CHEBI:33019"/>
        <dbReference type="ChEBI" id="CHEBI:82748"/>
        <dbReference type="ChEBI" id="CHEBI:83665"/>
        <dbReference type="ChEBI" id="CHEBI:456215"/>
        <dbReference type="EC" id="6.3.4.19"/>
    </reaction>
</comment>
<keyword evidence="6 8" id="KW-0067">ATP-binding</keyword>
<dbReference type="CDD" id="cd01992">
    <property type="entry name" value="TilS_N"/>
    <property type="match status" value="1"/>
</dbReference>
<dbReference type="PANTHER" id="PTHR43033:SF1">
    <property type="entry name" value="TRNA(ILE)-LYSIDINE SYNTHASE-RELATED"/>
    <property type="match status" value="1"/>
</dbReference>
<dbReference type="PANTHER" id="PTHR43033">
    <property type="entry name" value="TRNA(ILE)-LYSIDINE SYNTHASE-RELATED"/>
    <property type="match status" value="1"/>
</dbReference>
<keyword evidence="2 8" id="KW-0963">Cytoplasm</keyword>
<dbReference type="NCBIfam" id="NF007942">
    <property type="entry name" value="PRK10660.1"/>
    <property type="match status" value="1"/>
</dbReference>
<dbReference type="Pfam" id="PF11734">
    <property type="entry name" value="TilS_C"/>
    <property type="match status" value="1"/>
</dbReference>
<evidence type="ECO:0000313" key="10">
    <source>
        <dbReference type="EMBL" id="OAT14844.1"/>
    </source>
</evidence>
<dbReference type="GO" id="GO:0006400">
    <property type="term" value="P:tRNA modification"/>
    <property type="evidence" value="ECO:0007669"/>
    <property type="project" value="UniProtKB-UniRule"/>
</dbReference>
<comment type="subcellular location">
    <subcellularLocation>
        <location evidence="1 8">Cytoplasm</location>
    </subcellularLocation>
</comment>
<evidence type="ECO:0000256" key="2">
    <source>
        <dbReference type="ARBA" id="ARBA00022490"/>
    </source>
</evidence>
<dbReference type="InterPro" id="IPR014729">
    <property type="entry name" value="Rossmann-like_a/b/a_fold"/>
</dbReference>
<dbReference type="Proteomes" id="UP000078286">
    <property type="component" value="Unassembled WGS sequence"/>
</dbReference>
<evidence type="ECO:0000256" key="8">
    <source>
        <dbReference type="HAMAP-Rule" id="MF_01161"/>
    </source>
</evidence>
<keyword evidence="5 8" id="KW-0547">Nucleotide-binding</keyword>
<dbReference type="SUPFAM" id="SSF52402">
    <property type="entry name" value="Adenine nucleotide alpha hydrolases-like"/>
    <property type="match status" value="1"/>
</dbReference>
<dbReference type="NCBIfam" id="TIGR02432">
    <property type="entry name" value="lysidine_TilS_N"/>
    <property type="match status" value="1"/>
</dbReference>
<proteinExistence type="inferred from homology"/>
<dbReference type="SUPFAM" id="SSF82829">
    <property type="entry name" value="MesJ substrate recognition domain-like"/>
    <property type="match status" value="1"/>
</dbReference>
<evidence type="ECO:0000256" key="3">
    <source>
        <dbReference type="ARBA" id="ARBA00022598"/>
    </source>
</evidence>
<dbReference type="Pfam" id="PF09179">
    <property type="entry name" value="TilS"/>
    <property type="match status" value="1"/>
</dbReference>
<organism evidence="10 11">
    <name type="scientific">Buttiauxella noackiae ATCC 51607</name>
    <dbReference type="NCBI Taxonomy" id="1354255"/>
    <lineage>
        <taxon>Bacteria</taxon>
        <taxon>Pseudomonadati</taxon>
        <taxon>Pseudomonadota</taxon>
        <taxon>Gammaproteobacteria</taxon>
        <taxon>Enterobacterales</taxon>
        <taxon>Enterobacteriaceae</taxon>
        <taxon>Buttiauxella</taxon>
    </lineage>
</organism>
<sequence>MSLPSNVLGKSLFKLLTMQLRPLFTLLQPHPNLLVAFSGGLDSTVLLHQLVTLRDTQAANFHIRAMHIHHGLSPFADEWAEHCRKICEQWNVPFEVKRVQLVDDGFGIEAHARAARYQALAETIQSNEVLLTAQHLDDQCETFLLALKRGSGPAGLAAMPERLPFGETELIRPLLGKTRKDLEAWASEYQLTWIEDESNQDDSYDRNFLRLHVLPEIQQRWPHFPQSVARSAELCGEQEQLLDELLAEQLEALIQDDGSLLIEPLKMLSDIRRAALLRRWFARQKAAMPSRAALAHLWDEVATSREDANPRLKFGNFEVRRYQGALYWLPLMNGVDDEIISWSVPFAPLTLPDGLGTLQCATGGQEIRAPRIDEPVTIRFKASGQFHIVGRERGRSLKKIWQELGIPPWQRARTPLLYYGEQLIAALGVFVTQDGKATEQSCWRVDWQKENQQ</sequence>
<dbReference type="EC" id="6.3.4.19" evidence="8"/>
<feature type="domain" description="Lysidine-tRNA(Ile) synthetase C-terminal" evidence="9">
    <location>
        <begin position="376"/>
        <end position="447"/>
    </location>
</feature>
<comment type="function">
    <text evidence="8">Ligates lysine onto the cytidine present at position 34 of the AUA codon-specific tRNA(Ile) that contains the anticodon CAU, in an ATP-dependent manner. Cytidine is converted to lysidine, thus changing the amino acid specificity of the tRNA from methionine to isoleucine.</text>
</comment>
<dbReference type="HAMAP" id="MF_01161">
    <property type="entry name" value="tRNA_Ile_lys_synt"/>
    <property type="match status" value="1"/>
</dbReference>
<dbReference type="InterPro" id="IPR012796">
    <property type="entry name" value="Lysidine-tRNA-synth_C"/>
</dbReference>
<dbReference type="InterPro" id="IPR011063">
    <property type="entry name" value="TilS/TtcA_N"/>
</dbReference>
<dbReference type="GO" id="GO:0032267">
    <property type="term" value="F:tRNA(Ile)-lysidine synthase activity"/>
    <property type="evidence" value="ECO:0007669"/>
    <property type="project" value="UniProtKB-EC"/>
</dbReference>
<evidence type="ECO:0000256" key="4">
    <source>
        <dbReference type="ARBA" id="ARBA00022694"/>
    </source>
</evidence>
<keyword evidence="11" id="KW-1185">Reference proteome</keyword>
<evidence type="ECO:0000313" key="11">
    <source>
        <dbReference type="Proteomes" id="UP000078286"/>
    </source>
</evidence>
<evidence type="ECO:0000256" key="7">
    <source>
        <dbReference type="ARBA" id="ARBA00048539"/>
    </source>
</evidence>
<dbReference type="GO" id="GO:0005737">
    <property type="term" value="C:cytoplasm"/>
    <property type="evidence" value="ECO:0007669"/>
    <property type="project" value="UniProtKB-SubCell"/>
</dbReference>